<evidence type="ECO:0000313" key="3">
    <source>
        <dbReference type="Proteomes" id="UP000791440"/>
    </source>
</evidence>
<protein>
    <submittedName>
        <fullName evidence="2">Uncharacterized protein</fullName>
    </submittedName>
</protein>
<sequence length="425" mass="49444">MMDKWEAADRPNYMTNVNMKYPYSELPYYGDYYLLRIPIASQVVEHVDYWGEGWIKTDLGISGFPKCYNVNCQYQCVSNGPDKGCKIPNRIPVFDENSCDTSNYIKNHSIKLVTLMGAPIIEACARDIARIVDPAVGSVVVFGFEFWINLPDIQRLRSELSEISMFYCPKYELPDYLKGLTLFDTHIAFLNATEIENQLYNALIVWNIDTAIEITQSLNESGGGSVITNLVDKLLEQDIESTMSFVYKLWLSGETEIVKKYFPVAFKLICNEDKIEIVSNYFGNTKLKLDTNTDEWNNRLAWGDKSGNTGKTYSWTMVPIWKDNKIIFQMKNNEYDMLLRLDIHDNYNGDRKGWGSKNVDEVRYNWKLYPRKLQDDVVFFIVNCQYDEALKLDPTEDRNRGRQLWGHNGMYLDKPEYFGWLVRSN</sequence>
<dbReference type="Gene3D" id="2.80.10.50">
    <property type="match status" value="1"/>
</dbReference>
<evidence type="ECO:0000313" key="2">
    <source>
        <dbReference type="EMBL" id="KAG6455169.1"/>
    </source>
</evidence>
<comment type="caution">
    <text evidence="2">The sequence shown here is derived from an EMBL/GenBank/DDBJ whole genome shotgun (WGS) entry which is preliminary data.</text>
</comment>
<dbReference type="AlphaFoldDB" id="A0A921ZDY2"/>
<dbReference type="InterPro" id="IPR042046">
    <property type="entry name" value="Lipoprotein_11_N"/>
</dbReference>
<proteinExistence type="predicted"/>
<gene>
    <name evidence="2" type="ORF">O3G_MSEX009073</name>
</gene>
<organism evidence="2 3">
    <name type="scientific">Manduca sexta</name>
    <name type="common">Tobacco hawkmoth</name>
    <name type="synonym">Tobacco hornworm</name>
    <dbReference type="NCBI Taxonomy" id="7130"/>
    <lineage>
        <taxon>Eukaryota</taxon>
        <taxon>Metazoa</taxon>
        <taxon>Ecdysozoa</taxon>
        <taxon>Arthropoda</taxon>
        <taxon>Hexapoda</taxon>
        <taxon>Insecta</taxon>
        <taxon>Pterygota</taxon>
        <taxon>Neoptera</taxon>
        <taxon>Endopterygota</taxon>
        <taxon>Lepidoptera</taxon>
        <taxon>Glossata</taxon>
        <taxon>Ditrysia</taxon>
        <taxon>Bombycoidea</taxon>
        <taxon>Sphingidae</taxon>
        <taxon>Sphinginae</taxon>
        <taxon>Sphingini</taxon>
        <taxon>Manduca</taxon>
    </lineage>
</organism>
<keyword evidence="1" id="KW-0732">Signal</keyword>
<dbReference type="EMBL" id="JH668484">
    <property type="protein sequence ID" value="KAG6455170.1"/>
    <property type="molecule type" value="Genomic_DNA"/>
</dbReference>
<dbReference type="Gene3D" id="1.10.10.2400">
    <property type="entry name" value="Lepidopteran low molecular weight (30 kD) lipoprotein, N-terminal domain"/>
    <property type="match status" value="1"/>
</dbReference>
<name>A0A921ZDY2_MANSE</name>
<keyword evidence="3" id="KW-1185">Reference proteome</keyword>
<dbReference type="Proteomes" id="UP000791440">
    <property type="component" value="Unassembled WGS sequence"/>
</dbReference>
<evidence type="ECO:0000256" key="1">
    <source>
        <dbReference type="ARBA" id="ARBA00022729"/>
    </source>
</evidence>
<accession>A0A921ZDY2</accession>
<reference evidence="2" key="1">
    <citation type="journal article" date="2016" name="Insect Biochem. Mol. Biol.">
        <title>Multifaceted biological insights from a draft genome sequence of the tobacco hornworm moth, Manduca sexta.</title>
        <authorList>
            <person name="Kanost M.R."/>
            <person name="Arrese E.L."/>
            <person name="Cao X."/>
            <person name="Chen Y.R."/>
            <person name="Chellapilla S."/>
            <person name="Goldsmith M.R."/>
            <person name="Grosse-Wilde E."/>
            <person name="Heckel D.G."/>
            <person name="Herndon N."/>
            <person name="Jiang H."/>
            <person name="Papanicolaou A."/>
            <person name="Qu J."/>
            <person name="Soulages J.L."/>
            <person name="Vogel H."/>
            <person name="Walters J."/>
            <person name="Waterhouse R.M."/>
            <person name="Ahn S.J."/>
            <person name="Almeida F.C."/>
            <person name="An C."/>
            <person name="Aqrawi P."/>
            <person name="Bretschneider A."/>
            <person name="Bryant W.B."/>
            <person name="Bucks S."/>
            <person name="Chao H."/>
            <person name="Chevignon G."/>
            <person name="Christen J.M."/>
            <person name="Clarke D.F."/>
            <person name="Dittmer N.T."/>
            <person name="Ferguson L.C.F."/>
            <person name="Garavelou S."/>
            <person name="Gordon K.H.J."/>
            <person name="Gunaratna R.T."/>
            <person name="Han Y."/>
            <person name="Hauser F."/>
            <person name="He Y."/>
            <person name="Heidel-Fischer H."/>
            <person name="Hirsh A."/>
            <person name="Hu Y."/>
            <person name="Jiang H."/>
            <person name="Kalra D."/>
            <person name="Klinner C."/>
            <person name="Konig C."/>
            <person name="Kovar C."/>
            <person name="Kroll A.R."/>
            <person name="Kuwar S.S."/>
            <person name="Lee S.L."/>
            <person name="Lehman R."/>
            <person name="Li K."/>
            <person name="Li Z."/>
            <person name="Liang H."/>
            <person name="Lovelace S."/>
            <person name="Lu Z."/>
            <person name="Mansfield J.H."/>
            <person name="McCulloch K.J."/>
            <person name="Mathew T."/>
            <person name="Morton B."/>
            <person name="Muzny D.M."/>
            <person name="Neunemann D."/>
            <person name="Ongeri F."/>
            <person name="Pauchet Y."/>
            <person name="Pu L.L."/>
            <person name="Pyrousis I."/>
            <person name="Rao X.J."/>
            <person name="Redding A."/>
            <person name="Roesel C."/>
            <person name="Sanchez-Gracia A."/>
            <person name="Schaack S."/>
            <person name="Shukla A."/>
            <person name="Tetreau G."/>
            <person name="Wang Y."/>
            <person name="Xiong G.H."/>
            <person name="Traut W."/>
            <person name="Walsh T.K."/>
            <person name="Worley K.C."/>
            <person name="Wu D."/>
            <person name="Wu W."/>
            <person name="Wu Y.Q."/>
            <person name="Zhang X."/>
            <person name="Zou Z."/>
            <person name="Zucker H."/>
            <person name="Briscoe A.D."/>
            <person name="Burmester T."/>
            <person name="Clem R.J."/>
            <person name="Feyereisen R."/>
            <person name="Grimmelikhuijzen C.J.P."/>
            <person name="Hamodrakas S.J."/>
            <person name="Hansson B.S."/>
            <person name="Huguet E."/>
            <person name="Jermiin L.S."/>
            <person name="Lan Q."/>
            <person name="Lehman H.K."/>
            <person name="Lorenzen M."/>
            <person name="Merzendorfer H."/>
            <person name="Michalopoulos I."/>
            <person name="Morton D.B."/>
            <person name="Muthukrishnan S."/>
            <person name="Oakeshott J.G."/>
            <person name="Palmer W."/>
            <person name="Park Y."/>
            <person name="Passarelli A.L."/>
            <person name="Rozas J."/>
            <person name="Schwartz L.M."/>
            <person name="Smith W."/>
            <person name="Southgate A."/>
            <person name="Vilcinskas A."/>
            <person name="Vogt R."/>
            <person name="Wang P."/>
            <person name="Werren J."/>
            <person name="Yu X.Q."/>
            <person name="Zhou J.J."/>
            <person name="Brown S.J."/>
            <person name="Scherer S.E."/>
            <person name="Richards S."/>
            <person name="Blissard G.W."/>
        </authorList>
    </citation>
    <scope>NUCLEOTIDE SEQUENCE</scope>
</reference>
<dbReference type="Pfam" id="PF03260">
    <property type="entry name" value="Lipoprotein_11"/>
    <property type="match status" value="1"/>
</dbReference>
<reference evidence="2" key="2">
    <citation type="submission" date="2020-12" db="EMBL/GenBank/DDBJ databases">
        <authorList>
            <person name="Kanost M."/>
        </authorList>
    </citation>
    <scope>NUCLEOTIDE SEQUENCE</scope>
</reference>
<dbReference type="InterPro" id="IPR004943">
    <property type="entry name" value="Lipoprotein_11"/>
</dbReference>
<dbReference type="EMBL" id="JH668484">
    <property type="protein sequence ID" value="KAG6455169.1"/>
    <property type="molecule type" value="Genomic_DNA"/>
</dbReference>
<dbReference type="GO" id="GO:0005576">
    <property type="term" value="C:extracellular region"/>
    <property type="evidence" value="ECO:0007669"/>
    <property type="project" value="InterPro"/>
</dbReference>
<dbReference type="OrthoDB" id="7401160at2759"/>